<dbReference type="EMBL" id="LFRF01000038">
    <property type="protein sequence ID" value="KND87282.1"/>
    <property type="molecule type" value="Genomic_DNA"/>
</dbReference>
<evidence type="ECO:0000313" key="1">
    <source>
        <dbReference type="EMBL" id="KND87282.1"/>
    </source>
</evidence>
<name>A0A0L0MZN4_TOLOC</name>
<dbReference type="OrthoDB" id="5412996at2759"/>
<reference evidence="1 2" key="1">
    <citation type="journal article" date="2015" name="BMC Genomics">
        <title>The genome of the truffle-parasite Tolypocladium ophioglossoides and the evolution of antifungal peptaibiotics.</title>
        <authorList>
            <person name="Quandt C.A."/>
            <person name="Bushley K.E."/>
            <person name="Spatafora J.W."/>
        </authorList>
    </citation>
    <scope>NUCLEOTIDE SEQUENCE [LARGE SCALE GENOMIC DNA]</scope>
    <source>
        <strain evidence="1 2">CBS 100239</strain>
    </source>
</reference>
<keyword evidence="2" id="KW-1185">Reference proteome</keyword>
<comment type="caution">
    <text evidence="1">The sequence shown here is derived from an EMBL/GenBank/DDBJ whole genome shotgun (WGS) entry which is preliminary data.</text>
</comment>
<protein>
    <submittedName>
        <fullName evidence="1">Uncharacterized protein</fullName>
    </submittedName>
</protein>
<gene>
    <name evidence="1" type="ORF">TOPH_08062</name>
</gene>
<dbReference type="Proteomes" id="UP000036947">
    <property type="component" value="Unassembled WGS sequence"/>
</dbReference>
<sequence>MWYISDHTSIPIPLIIHCSTKDASPGGLGPFLMMEWVDNEGDMSDVLNTPGFEDNRPRC</sequence>
<accession>A0A0L0MZN4</accession>
<dbReference type="STRING" id="1163406.A0A0L0MZN4"/>
<dbReference type="AlphaFoldDB" id="A0A0L0MZN4"/>
<evidence type="ECO:0000313" key="2">
    <source>
        <dbReference type="Proteomes" id="UP000036947"/>
    </source>
</evidence>
<organism evidence="1 2">
    <name type="scientific">Tolypocladium ophioglossoides (strain CBS 100239)</name>
    <name type="common">Snaketongue truffleclub</name>
    <name type="synonym">Elaphocordyceps ophioglossoides</name>
    <dbReference type="NCBI Taxonomy" id="1163406"/>
    <lineage>
        <taxon>Eukaryota</taxon>
        <taxon>Fungi</taxon>
        <taxon>Dikarya</taxon>
        <taxon>Ascomycota</taxon>
        <taxon>Pezizomycotina</taxon>
        <taxon>Sordariomycetes</taxon>
        <taxon>Hypocreomycetidae</taxon>
        <taxon>Hypocreales</taxon>
        <taxon>Ophiocordycipitaceae</taxon>
        <taxon>Tolypocladium</taxon>
    </lineage>
</organism>
<proteinExistence type="predicted"/>